<feature type="region of interest" description="Disordered" evidence="1">
    <location>
        <begin position="180"/>
        <end position="263"/>
    </location>
</feature>
<reference evidence="4" key="1">
    <citation type="submission" date="2017-02" db="UniProtKB">
        <authorList>
            <consortium name="WormBaseParasite"/>
        </authorList>
    </citation>
    <scope>IDENTIFICATION</scope>
</reference>
<feature type="region of interest" description="Disordered" evidence="1">
    <location>
        <begin position="122"/>
        <end position="141"/>
    </location>
</feature>
<keyword evidence="3" id="KW-1185">Reference proteome</keyword>
<accession>A0A0R3W256</accession>
<dbReference type="EMBL" id="UYRS01018316">
    <property type="protein sequence ID" value="VDK32470.1"/>
    <property type="molecule type" value="Genomic_DNA"/>
</dbReference>
<sequence>MVLSSLIGSTQTTLSTGDERLNIVSELTWMDRGENGGDLKSNMEAERILSSRFDHKCERCIPRSRIDIKFPSTAYSSTHDQMQKELTSLSLNSVSDNESDAEPLISEDLGVKQLGEFSTVSFDGEESTPLSTSQIPLPANSQTSSCMANVLRPLPAPSMTTTTASSFNRIPPLSRLHPLKLRPVAKANSRLSRSKEVRHGASNGRKSPLTALPGGRAPDLESGRNSASAHSHMPRKSSIPCPPPPPRAGLAKRVPIPAARKIV</sequence>
<evidence type="ECO:0000313" key="3">
    <source>
        <dbReference type="Proteomes" id="UP000282613"/>
    </source>
</evidence>
<organism evidence="4">
    <name type="scientific">Taenia asiatica</name>
    <name type="common">Asian tapeworm</name>
    <dbReference type="NCBI Taxonomy" id="60517"/>
    <lineage>
        <taxon>Eukaryota</taxon>
        <taxon>Metazoa</taxon>
        <taxon>Spiralia</taxon>
        <taxon>Lophotrochozoa</taxon>
        <taxon>Platyhelminthes</taxon>
        <taxon>Cestoda</taxon>
        <taxon>Eucestoda</taxon>
        <taxon>Cyclophyllidea</taxon>
        <taxon>Taeniidae</taxon>
        <taxon>Taenia</taxon>
    </lineage>
</organism>
<proteinExistence type="predicted"/>
<name>A0A0R3W256_TAEAS</name>
<feature type="compositionally biased region" description="Polar residues" evidence="1">
    <location>
        <begin position="128"/>
        <end position="141"/>
    </location>
</feature>
<protein>
    <submittedName>
        <fullName evidence="4">GTSE1_N domain-containing protein</fullName>
    </submittedName>
</protein>
<dbReference type="WBParaSite" id="TASK_0000386501-mRNA-1">
    <property type="protein sequence ID" value="TASK_0000386501-mRNA-1"/>
    <property type="gene ID" value="TASK_0000386501"/>
</dbReference>
<evidence type="ECO:0000313" key="4">
    <source>
        <dbReference type="WBParaSite" id="TASK_0000386501-mRNA-1"/>
    </source>
</evidence>
<evidence type="ECO:0000313" key="2">
    <source>
        <dbReference type="EMBL" id="VDK32470.1"/>
    </source>
</evidence>
<gene>
    <name evidence="2" type="ORF">TASK_LOCUS3866</name>
</gene>
<reference evidence="2 3" key="2">
    <citation type="submission" date="2018-11" db="EMBL/GenBank/DDBJ databases">
        <authorList>
            <consortium name="Pathogen Informatics"/>
        </authorList>
    </citation>
    <scope>NUCLEOTIDE SEQUENCE [LARGE SCALE GENOMIC DNA]</scope>
</reference>
<dbReference type="OrthoDB" id="6244267at2759"/>
<dbReference type="AlphaFoldDB" id="A0A0R3W256"/>
<evidence type="ECO:0000256" key="1">
    <source>
        <dbReference type="SAM" id="MobiDB-lite"/>
    </source>
</evidence>
<dbReference type="Proteomes" id="UP000282613">
    <property type="component" value="Unassembled WGS sequence"/>
</dbReference>